<evidence type="ECO:0000259" key="9">
    <source>
        <dbReference type="Pfam" id="PF25198"/>
    </source>
</evidence>
<sequence length="377" mass="42430">MHAAMRILALAIMVVVLTACWDQRSIQETSYVTSLGIDYDEKEELYSIYGTLITMSDVAKTEGASGKAFPSYIGHGKGESPQLALKALYRSTQLRPSLDHLMTIVVKENALTRIPDILDSFNRSRTVRYNISMAATTEPLDELLASDTFFNSPMYTFLYTRRVRGPAVPAVQMMNLQAFIRQFYEKSHTTLLPVLKLDRSSWKQGGKSKKYIYFDGAHAIVGQKQHEELGEPLVQGVKWFHSDQKGAFLEVRDDEGKFVAIFAVTTGKGRLTYNRHSGKDGAFKAVVSVKAYIYELHDKAVEVQLEAWAENGIREKLQQSLATGRARRIDLIGLEDELYRHHLAAWKKLKKTGIEVTSLPIDVVVDVKVTNSGKHKL</sequence>
<feature type="domain" description="Spore germination GerAC-like C-terminal" evidence="8">
    <location>
        <begin position="216"/>
        <end position="373"/>
    </location>
</feature>
<evidence type="ECO:0000313" key="11">
    <source>
        <dbReference type="Proteomes" id="UP001161691"/>
    </source>
</evidence>
<protein>
    <submittedName>
        <fullName evidence="10">Ger(X)C family spore germination protein</fullName>
    </submittedName>
</protein>
<evidence type="ECO:0000256" key="7">
    <source>
        <dbReference type="ARBA" id="ARBA00023288"/>
    </source>
</evidence>
<keyword evidence="6" id="KW-0564">Palmitate</keyword>
<dbReference type="InterPro" id="IPR008844">
    <property type="entry name" value="Spore_GerAC-like"/>
</dbReference>
<keyword evidence="5" id="KW-0472">Membrane</keyword>
<comment type="caution">
    <text evidence="10">The sequence shown here is derived from an EMBL/GenBank/DDBJ whole genome shotgun (WGS) entry which is preliminary data.</text>
</comment>
<feature type="domain" description="Spore germination protein N-terminal" evidence="9">
    <location>
        <begin position="22"/>
        <end position="196"/>
    </location>
</feature>
<organism evidence="10 11">
    <name type="scientific">Cohnella hashimotonis</name>
    <dbReference type="NCBI Taxonomy" id="2826895"/>
    <lineage>
        <taxon>Bacteria</taxon>
        <taxon>Bacillati</taxon>
        <taxon>Bacillota</taxon>
        <taxon>Bacilli</taxon>
        <taxon>Bacillales</taxon>
        <taxon>Paenibacillaceae</taxon>
        <taxon>Cohnella</taxon>
    </lineage>
</organism>
<evidence type="ECO:0000256" key="2">
    <source>
        <dbReference type="ARBA" id="ARBA00007886"/>
    </source>
</evidence>
<dbReference type="PANTHER" id="PTHR35789">
    <property type="entry name" value="SPORE GERMINATION PROTEIN B3"/>
    <property type="match status" value="1"/>
</dbReference>
<dbReference type="EMBL" id="JAGRPV010000001">
    <property type="protein sequence ID" value="MDI4645716.1"/>
    <property type="molecule type" value="Genomic_DNA"/>
</dbReference>
<dbReference type="InterPro" id="IPR046953">
    <property type="entry name" value="Spore_GerAC-like_C"/>
</dbReference>
<keyword evidence="4" id="KW-0732">Signal</keyword>
<keyword evidence="3" id="KW-0309">Germination</keyword>
<dbReference type="Gene3D" id="3.30.300.210">
    <property type="entry name" value="Nutrient germinant receptor protein C, domain 3"/>
    <property type="match status" value="1"/>
</dbReference>
<accession>A0ABT6TFX4</accession>
<gene>
    <name evidence="10" type="ORF">KB449_12115</name>
</gene>
<evidence type="ECO:0000313" key="10">
    <source>
        <dbReference type="EMBL" id="MDI4645716.1"/>
    </source>
</evidence>
<keyword evidence="11" id="KW-1185">Reference proteome</keyword>
<dbReference type="Pfam" id="PF25198">
    <property type="entry name" value="Spore_GerAC_N"/>
    <property type="match status" value="1"/>
</dbReference>
<evidence type="ECO:0000256" key="5">
    <source>
        <dbReference type="ARBA" id="ARBA00023136"/>
    </source>
</evidence>
<evidence type="ECO:0000256" key="4">
    <source>
        <dbReference type="ARBA" id="ARBA00022729"/>
    </source>
</evidence>
<name>A0ABT6TFX4_9BACL</name>
<keyword evidence="7" id="KW-0449">Lipoprotein</keyword>
<dbReference type="NCBIfam" id="TIGR02887">
    <property type="entry name" value="spore_ger_x_C"/>
    <property type="match status" value="1"/>
</dbReference>
<evidence type="ECO:0000259" key="8">
    <source>
        <dbReference type="Pfam" id="PF05504"/>
    </source>
</evidence>
<evidence type="ECO:0000256" key="6">
    <source>
        <dbReference type="ARBA" id="ARBA00023139"/>
    </source>
</evidence>
<comment type="similarity">
    <text evidence="2">Belongs to the GerABKC lipoprotein family.</text>
</comment>
<dbReference type="Proteomes" id="UP001161691">
    <property type="component" value="Unassembled WGS sequence"/>
</dbReference>
<dbReference type="InterPro" id="IPR057336">
    <property type="entry name" value="GerAC_N"/>
</dbReference>
<reference evidence="10" key="1">
    <citation type="submission" date="2023-04" db="EMBL/GenBank/DDBJ databases">
        <title>Comparative genomic analysis of Cohnella hashimotonis sp. nov., isolated from the International Space Station.</title>
        <authorList>
            <person name="Venkateswaran K."/>
            <person name="Simpson A."/>
        </authorList>
    </citation>
    <scope>NUCLEOTIDE SEQUENCE</scope>
    <source>
        <strain evidence="10">F6_2S_P_1</strain>
    </source>
</reference>
<comment type="subcellular location">
    <subcellularLocation>
        <location evidence="1">Membrane</location>
        <topology evidence="1">Lipid-anchor</topology>
    </subcellularLocation>
</comment>
<evidence type="ECO:0000256" key="3">
    <source>
        <dbReference type="ARBA" id="ARBA00022544"/>
    </source>
</evidence>
<dbReference type="RefSeq" id="WP_282908619.1">
    <property type="nucleotide sequence ID" value="NZ_JAGRPV010000001.1"/>
</dbReference>
<dbReference type="PROSITE" id="PS51257">
    <property type="entry name" value="PROKAR_LIPOPROTEIN"/>
    <property type="match status" value="1"/>
</dbReference>
<dbReference type="Pfam" id="PF05504">
    <property type="entry name" value="Spore_GerAC"/>
    <property type="match status" value="1"/>
</dbReference>
<dbReference type="PANTHER" id="PTHR35789:SF1">
    <property type="entry name" value="SPORE GERMINATION PROTEIN B3"/>
    <property type="match status" value="1"/>
</dbReference>
<evidence type="ECO:0000256" key="1">
    <source>
        <dbReference type="ARBA" id="ARBA00004635"/>
    </source>
</evidence>
<proteinExistence type="inferred from homology"/>
<dbReference type="InterPro" id="IPR038501">
    <property type="entry name" value="Spore_GerAC_C_sf"/>
</dbReference>